<name>A0A382GPP0_9ZZZZ</name>
<proteinExistence type="predicted"/>
<evidence type="ECO:0000256" key="1">
    <source>
        <dbReference type="SAM" id="MobiDB-lite"/>
    </source>
</evidence>
<protein>
    <submittedName>
        <fullName evidence="2">Uncharacterized protein</fullName>
    </submittedName>
</protein>
<accession>A0A382GPP0</accession>
<organism evidence="2">
    <name type="scientific">marine metagenome</name>
    <dbReference type="NCBI Taxonomy" id="408172"/>
    <lineage>
        <taxon>unclassified sequences</taxon>
        <taxon>metagenomes</taxon>
        <taxon>ecological metagenomes</taxon>
    </lineage>
</organism>
<dbReference type="EMBL" id="UINC01056480">
    <property type="protein sequence ID" value="SVB76563.1"/>
    <property type="molecule type" value="Genomic_DNA"/>
</dbReference>
<sequence length="129" mass="14492">MTLWPEEPSEQRRGEEEEPPKQVEHAEQEQNCSDDLPPSPELIQILASSPLAEWFLRHSGSTRGILAPQITKPPPQTSQARQAAMQVNPGTTSKRHPRQSRFCPPHHAPPRAVWPFNPLQVVPIPLNGH</sequence>
<evidence type="ECO:0000313" key="2">
    <source>
        <dbReference type="EMBL" id="SVB76563.1"/>
    </source>
</evidence>
<feature type="compositionally biased region" description="Basic and acidic residues" evidence="1">
    <location>
        <begin position="9"/>
        <end position="28"/>
    </location>
</feature>
<dbReference type="AlphaFoldDB" id="A0A382GPP0"/>
<feature type="region of interest" description="Disordered" evidence="1">
    <location>
        <begin position="65"/>
        <end position="114"/>
    </location>
</feature>
<feature type="region of interest" description="Disordered" evidence="1">
    <location>
        <begin position="1"/>
        <end position="39"/>
    </location>
</feature>
<reference evidence="2" key="1">
    <citation type="submission" date="2018-05" db="EMBL/GenBank/DDBJ databases">
        <authorList>
            <person name="Lanie J.A."/>
            <person name="Ng W.-L."/>
            <person name="Kazmierczak K.M."/>
            <person name="Andrzejewski T.M."/>
            <person name="Davidsen T.M."/>
            <person name="Wayne K.J."/>
            <person name="Tettelin H."/>
            <person name="Glass J.I."/>
            <person name="Rusch D."/>
            <person name="Podicherti R."/>
            <person name="Tsui H.-C.T."/>
            <person name="Winkler M.E."/>
        </authorList>
    </citation>
    <scope>NUCLEOTIDE SEQUENCE</scope>
</reference>
<gene>
    <name evidence="2" type="ORF">METZ01_LOCUS229417</name>
</gene>